<gene>
    <name evidence="1" type="ORF">GTP77_24085</name>
</gene>
<dbReference type="EMBL" id="WWCU01000037">
    <property type="protein sequence ID" value="MYN10405.1"/>
    <property type="molecule type" value="Genomic_DNA"/>
</dbReference>
<comment type="caution">
    <text evidence="1">The sequence shown here is derived from an EMBL/GenBank/DDBJ whole genome shotgun (WGS) entry which is preliminary data.</text>
</comment>
<protein>
    <submittedName>
        <fullName evidence="1">Uncharacterized protein</fullName>
    </submittedName>
</protein>
<evidence type="ECO:0000313" key="2">
    <source>
        <dbReference type="Proteomes" id="UP000450676"/>
    </source>
</evidence>
<reference evidence="1 2" key="1">
    <citation type="submission" date="2019-12" db="EMBL/GenBank/DDBJ databases">
        <title>Novel species isolated from a subtropical stream in China.</title>
        <authorList>
            <person name="Lu H."/>
        </authorList>
    </citation>
    <scope>NUCLEOTIDE SEQUENCE [LARGE SCALE GENOMIC DNA]</scope>
    <source>
        <strain evidence="1 2">FT127W</strain>
    </source>
</reference>
<name>A0A7X4KQ02_9BURK</name>
<dbReference type="Proteomes" id="UP000450676">
    <property type="component" value="Unassembled WGS sequence"/>
</dbReference>
<proteinExistence type="predicted"/>
<dbReference type="AlphaFoldDB" id="A0A7X4KQ02"/>
<sequence>MHYDEKVGIAKIRIHQERAHVTAVLGSFVSADKLLRSWATGPQDYFECDFEIEYLDGYRVSGRYPMWQKCTTRQSLGAYVRRTIEQLEADRLRFAMADSGLPRREPRRFLDRYEVEDFGEREAG</sequence>
<dbReference type="RefSeq" id="WP_161074698.1">
    <property type="nucleotide sequence ID" value="NZ_CP086370.1"/>
</dbReference>
<evidence type="ECO:0000313" key="1">
    <source>
        <dbReference type="EMBL" id="MYN10405.1"/>
    </source>
</evidence>
<organism evidence="1 2">
    <name type="scientific">Pseudoduganella aquatica</name>
    <dbReference type="NCBI Taxonomy" id="2660641"/>
    <lineage>
        <taxon>Bacteria</taxon>
        <taxon>Pseudomonadati</taxon>
        <taxon>Pseudomonadota</taxon>
        <taxon>Betaproteobacteria</taxon>
        <taxon>Burkholderiales</taxon>
        <taxon>Oxalobacteraceae</taxon>
        <taxon>Telluria group</taxon>
        <taxon>Pseudoduganella</taxon>
    </lineage>
</organism>
<accession>A0A7X4KQ02</accession>
<keyword evidence="2" id="KW-1185">Reference proteome</keyword>